<dbReference type="InterPro" id="IPR043504">
    <property type="entry name" value="Peptidase_S1_PA_chymotrypsin"/>
</dbReference>
<feature type="domain" description="PDZ" evidence="4">
    <location>
        <begin position="244"/>
        <end position="319"/>
    </location>
</feature>
<evidence type="ECO:0000256" key="2">
    <source>
        <dbReference type="ARBA" id="ARBA00022670"/>
    </source>
</evidence>
<protein>
    <submittedName>
        <fullName evidence="5">DegP2 peptidase. Serine peptidase. MEROPS family S01B</fullName>
    </submittedName>
</protein>
<keyword evidence="3" id="KW-0378">Hydrolase</keyword>
<keyword evidence="6" id="KW-1185">Reference proteome</keyword>
<dbReference type="PANTHER" id="PTHR43343:SF3">
    <property type="entry name" value="PROTEASE DO-LIKE 8, CHLOROPLASTIC"/>
    <property type="match status" value="1"/>
</dbReference>
<dbReference type="Pfam" id="PF13365">
    <property type="entry name" value="Trypsin_2"/>
    <property type="match status" value="1"/>
</dbReference>
<dbReference type="InterPro" id="IPR036034">
    <property type="entry name" value="PDZ_sf"/>
</dbReference>
<evidence type="ECO:0000256" key="3">
    <source>
        <dbReference type="ARBA" id="ARBA00022801"/>
    </source>
</evidence>
<keyword evidence="2" id="KW-0645">Protease</keyword>
<reference evidence="5 6" key="1">
    <citation type="submission" date="2017-05" db="EMBL/GenBank/DDBJ databases">
        <authorList>
            <person name="Varghese N."/>
            <person name="Submissions S."/>
        </authorList>
    </citation>
    <scope>NUCLEOTIDE SEQUENCE [LARGE SCALE GENOMIC DNA]</scope>
    <source>
        <strain evidence="5 6">SM16</strain>
    </source>
</reference>
<evidence type="ECO:0000313" key="5">
    <source>
        <dbReference type="EMBL" id="SMP81830.1"/>
    </source>
</evidence>
<sequence length="362" mass="37699">MAVVGLLALVWYYFSGAPGRDASTTGERLVTARGDLAADEKATIELFEKSRGSVVFISTSQLVQDAWTRNIFSTPQGSGSGFIWDDAGHVVTNFHVIQGASGATVQLADGRKYQAALVGVSPQHDLALLRIGVGLRRPRPVPLGTSADLKVGQKVFAIGNPFGLDWTFTTGIISALNRTLPSESGPDIQQLIQTDAAINPGNSGGPLLDSSGRLIGINTAIYSPSGASAGIGFAVPVDTVRRVIPQLARSGRYVRPSLGIEVDEQVNARLNERTGAKGVFVLAVQSGSPAAAAGLSGMATGPQGVTPGDIITAVEGREVPTVGALLSRLDDFKVGDVVTLTVMKQEQERQVRVELGADGSAS</sequence>
<dbReference type="SUPFAM" id="SSF50494">
    <property type="entry name" value="Trypsin-like serine proteases"/>
    <property type="match status" value="1"/>
</dbReference>
<organism evidence="5 6">
    <name type="scientific">Novosphingobium panipatense</name>
    <dbReference type="NCBI Taxonomy" id="428991"/>
    <lineage>
        <taxon>Bacteria</taxon>
        <taxon>Pseudomonadati</taxon>
        <taxon>Pseudomonadota</taxon>
        <taxon>Alphaproteobacteria</taxon>
        <taxon>Sphingomonadales</taxon>
        <taxon>Sphingomonadaceae</taxon>
        <taxon>Novosphingobium</taxon>
    </lineage>
</organism>
<dbReference type="PROSITE" id="PS50106">
    <property type="entry name" value="PDZ"/>
    <property type="match status" value="1"/>
</dbReference>
<dbReference type="InterPro" id="IPR051201">
    <property type="entry name" value="Chloro_Bact_Ser_Proteases"/>
</dbReference>
<dbReference type="Gene3D" id="2.40.10.10">
    <property type="entry name" value="Trypsin-like serine proteases"/>
    <property type="match status" value="2"/>
</dbReference>
<evidence type="ECO:0000313" key="6">
    <source>
        <dbReference type="Proteomes" id="UP001157910"/>
    </source>
</evidence>
<comment type="similarity">
    <text evidence="1">Belongs to the peptidase S1C family.</text>
</comment>
<evidence type="ECO:0000256" key="1">
    <source>
        <dbReference type="ARBA" id="ARBA00010541"/>
    </source>
</evidence>
<dbReference type="Pfam" id="PF13180">
    <property type="entry name" value="PDZ_2"/>
    <property type="match status" value="1"/>
</dbReference>
<dbReference type="PANTHER" id="PTHR43343">
    <property type="entry name" value="PEPTIDASE S12"/>
    <property type="match status" value="1"/>
</dbReference>
<dbReference type="PRINTS" id="PR00834">
    <property type="entry name" value="PROTEASES2C"/>
</dbReference>
<dbReference type="InterPro" id="IPR009003">
    <property type="entry name" value="Peptidase_S1_PA"/>
</dbReference>
<evidence type="ECO:0000259" key="4">
    <source>
        <dbReference type="PROSITE" id="PS50106"/>
    </source>
</evidence>
<comment type="caution">
    <text evidence="5">The sequence shown here is derived from an EMBL/GenBank/DDBJ whole genome shotgun (WGS) entry which is preliminary data.</text>
</comment>
<dbReference type="InterPro" id="IPR001940">
    <property type="entry name" value="Peptidase_S1C"/>
</dbReference>
<dbReference type="SUPFAM" id="SSF50156">
    <property type="entry name" value="PDZ domain-like"/>
    <property type="match status" value="1"/>
</dbReference>
<proteinExistence type="inferred from homology"/>
<dbReference type="InterPro" id="IPR001478">
    <property type="entry name" value="PDZ"/>
</dbReference>
<dbReference type="Proteomes" id="UP001157910">
    <property type="component" value="Unassembled WGS sequence"/>
</dbReference>
<dbReference type="EMBL" id="FXUI01000020">
    <property type="protein sequence ID" value="SMP81830.1"/>
    <property type="molecule type" value="Genomic_DNA"/>
</dbReference>
<accession>A0ABY1QVB1</accession>
<name>A0ABY1QVB1_9SPHN</name>
<dbReference type="SMART" id="SM00228">
    <property type="entry name" value="PDZ"/>
    <property type="match status" value="1"/>
</dbReference>
<dbReference type="Gene3D" id="2.30.42.10">
    <property type="match status" value="1"/>
</dbReference>
<gene>
    <name evidence="5" type="ORF">SAMN06296065_1205</name>
</gene>